<dbReference type="PRINTS" id="PR00081">
    <property type="entry name" value="GDHRDH"/>
</dbReference>
<evidence type="ECO:0000256" key="1">
    <source>
        <dbReference type="ARBA" id="ARBA00006484"/>
    </source>
</evidence>
<keyword evidence="5" id="KW-1185">Reference proteome</keyword>
<dbReference type="PANTHER" id="PTHR43669:SF3">
    <property type="entry name" value="ALCOHOL DEHYDROGENASE, PUTATIVE (AFU_ORTHOLOGUE AFUA_3G03445)-RELATED"/>
    <property type="match status" value="1"/>
</dbReference>
<dbReference type="PRINTS" id="PR00080">
    <property type="entry name" value="SDRFAMILY"/>
</dbReference>
<dbReference type="InterPro" id="IPR002347">
    <property type="entry name" value="SDR_fam"/>
</dbReference>
<dbReference type="PANTHER" id="PTHR43669">
    <property type="entry name" value="5-KETO-D-GLUCONATE 5-REDUCTASE"/>
    <property type="match status" value="1"/>
</dbReference>
<sequence length="263" mass="26954">MGELAGKVAVVSGASKGMGRHFVAALIGAGMKVAALARPSPQLDSLEGEHGDRVLAIGCDVASPDAVNAAIANAADHFGRIDVLVNNAAVFHPFAFADGSDEIIRQHVEINLLGVSWLIRAAIPHLKATQGQIVSISSESVNLPFPMLALYAATKAAVETLSAGLRDELRSDAIRVTVLRSGSVSGGSGGDGWSDATRQAFFAKIVETGHAAMSGSPATPQSMAKALIATLELPRDISVDLIEVRAAQEGMPEGARATAGSAA</sequence>
<comment type="caution">
    <text evidence="4">The sequence shown here is derived from an EMBL/GenBank/DDBJ whole genome shotgun (WGS) entry which is preliminary data.</text>
</comment>
<evidence type="ECO:0000256" key="2">
    <source>
        <dbReference type="ARBA" id="ARBA00023002"/>
    </source>
</evidence>
<name>A0A2N0H5X4_9SPHN</name>
<dbReference type="SUPFAM" id="SSF51735">
    <property type="entry name" value="NAD(P)-binding Rossmann-fold domains"/>
    <property type="match status" value="1"/>
</dbReference>
<dbReference type="PROSITE" id="PS00061">
    <property type="entry name" value="ADH_SHORT"/>
    <property type="match status" value="1"/>
</dbReference>
<dbReference type="Gene3D" id="3.40.50.720">
    <property type="entry name" value="NAD(P)-binding Rossmann-like Domain"/>
    <property type="match status" value="1"/>
</dbReference>
<organism evidence="4 5">
    <name type="scientific">Novosphingobium kunmingense</name>
    <dbReference type="NCBI Taxonomy" id="1211806"/>
    <lineage>
        <taxon>Bacteria</taxon>
        <taxon>Pseudomonadati</taxon>
        <taxon>Pseudomonadota</taxon>
        <taxon>Alphaproteobacteria</taxon>
        <taxon>Sphingomonadales</taxon>
        <taxon>Sphingomonadaceae</taxon>
        <taxon>Novosphingobium</taxon>
    </lineage>
</organism>
<dbReference type="GO" id="GO:0016491">
    <property type="term" value="F:oxidoreductase activity"/>
    <property type="evidence" value="ECO:0007669"/>
    <property type="project" value="UniProtKB-KW"/>
</dbReference>
<dbReference type="Proteomes" id="UP000232587">
    <property type="component" value="Unassembled WGS sequence"/>
</dbReference>
<proteinExistence type="inferred from homology"/>
<dbReference type="InterPro" id="IPR036291">
    <property type="entry name" value="NAD(P)-bd_dom_sf"/>
</dbReference>
<evidence type="ECO:0000313" key="4">
    <source>
        <dbReference type="EMBL" id="PKB14361.1"/>
    </source>
</evidence>
<keyword evidence="2" id="KW-0560">Oxidoreductase</keyword>
<dbReference type="InterPro" id="IPR020904">
    <property type="entry name" value="Sc_DH/Rdtase_CS"/>
</dbReference>
<evidence type="ECO:0000256" key="3">
    <source>
        <dbReference type="RuleBase" id="RU000363"/>
    </source>
</evidence>
<reference evidence="4 5" key="1">
    <citation type="submission" date="2017-11" db="EMBL/GenBank/DDBJ databases">
        <title>Genomic Encyclopedia of Type Strains, Phase III (KMG-III): the genomes of soil and plant-associated and newly described type strains.</title>
        <authorList>
            <person name="Whitman W."/>
        </authorList>
    </citation>
    <scope>NUCLEOTIDE SEQUENCE [LARGE SCALE GENOMIC DNA]</scope>
    <source>
        <strain evidence="4 5">CGMCC 1.12274</strain>
    </source>
</reference>
<dbReference type="OrthoDB" id="9810734at2"/>
<dbReference type="AlphaFoldDB" id="A0A2N0H5X4"/>
<gene>
    <name evidence="4" type="ORF">B0I00_1948</name>
</gene>
<accession>A0A2N0H5X4</accession>
<dbReference type="Pfam" id="PF00106">
    <property type="entry name" value="adh_short"/>
    <property type="match status" value="1"/>
</dbReference>
<comment type="similarity">
    <text evidence="1 3">Belongs to the short-chain dehydrogenases/reductases (SDR) family.</text>
</comment>
<dbReference type="RefSeq" id="WP_100867213.1">
    <property type="nucleotide sequence ID" value="NZ_PHUF01000004.1"/>
</dbReference>
<evidence type="ECO:0000313" key="5">
    <source>
        <dbReference type="Proteomes" id="UP000232587"/>
    </source>
</evidence>
<protein>
    <submittedName>
        <fullName evidence="4">NADP-dependent 3-hydroxy acid dehydrogenase YdfG</fullName>
    </submittedName>
</protein>
<dbReference type="EMBL" id="PHUF01000004">
    <property type="protein sequence ID" value="PKB14361.1"/>
    <property type="molecule type" value="Genomic_DNA"/>
</dbReference>